<dbReference type="EMBL" id="LQQU01000002">
    <property type="protein sequence ID" value="KZE35279.1"/>
    <property type="molecule type" value="Genomic_DNA"/>
</dbReference>
<dbReference type="InterPro" id="IPR036291">
    <property type="entry name" value="NAD(P)-bd_dom_sf"/>
</dbReference>
<dbReference type="CDD" id="cd18129">
    <property type="entry name" value="ASADH_C_USG1_like"/>
    <property type="match status" value="1"/>
</dbReference>
<comment type="similarity">
    <text evidence="1">Belongs to the aspartate-semialdehyde dehydrogenase family.</text>
</comment>
<dbReference type="GO" id="GO:0046983">
    <property type="term" value="F:protein dimerization activity"/>
    <property type="evidence" value="ECO:0007669"/>
    <property type="project" value="InterPro"/>
</dbReference>
<sequence>MSANLQIAVVGATSPLGAALLESLAELVPPSVRVFAVDADERDGETVEFGHRELAVQPLSEFDFGNVGAAFFTADGFDAARREALDAGTIVLEAGEAATLAAPALDGNVIALPDSAVLPLARALAALGGLSAVTVSAYQSASRFGQGALEELAAQTTALFTQRDAEVEHFPKRQAFNLLPLIGDAEEGGASAAERQLAESLPALLGQARLPVYASVVHVPMFFGAAWSVSVEFAGEAPSLAEVKQAFLAAGLWLNAEPGKADSTVSPMDVAGTDLLAADRVRLSGSRLMFWLTADPARVTAKNWCEQFAKAMQTGYFA</sequence>
<dbReference type="InterPro" id="IPR012280">
    <property type="entry name" value="Semialdhyde_DH_dimer_dom"/>
</dbReference>
<accession>A0A165G6V1</accession>
<gene>
    <name evidence="4" type="ORF">AVW16_04480</name>
</gene>
<dbReference type="SUPFAM" id="SSF55347">
    <property type="entry name" value="Glyceraldehyde-3-phosphate dehydrogenase-like, C-terminal domain"/>
    <property type="match status" value="1"/>
</dbReference>
<dbReference type="SUPFAM" id="SSF51735">
    <property type="entry name" value="NAD(P)-binding Rossmann-fold domains"/>
    <property type="match status" value="1"/>
</dbReference>
<reference evidence="5" key="1">
    <citation type="submission" date="2016-01" db="EMBL/GenBank/DDBJ databases">
        <title>Draft genome of Chromobacterium sp. F49.</title>
        <authorList>
            <person name="Hong K.W."/>
        </authorList>
    </citation>
    <scope>NUCLEOTIDE SEQUENCE [LARGE SCALE GENOMIC DNA]</scope>
    <source>
        <strain evidence="5">CN10</strain>
    </source>
</reference>
<evidence type="ECO:0000313" key="4">
    <source>
        <dbReference type="EMBL" id="KZE35279.1"/>
    </source>
</evidence>
<dbReference type="OrthoDB" id="9805684at2"/>
<dbReference type="InterPro" id="IPR000534">
    <property type="entry name" value="Semialdehyde_DH_NAD-bd"/>
</dbReference>
<dbReference type="STRING" id="1452487.AVW16_04480"/>
<dbReference type="AlphaFoldDB" id="A0A165G6V1"/>
<dbReference type="Pfam" id="PF01118">
    <property type="entry name" value="Semialdhyde_dh"/>
    <property type="match status" value="1"/>
</dbReference>
<keyword evidence="5" id="KW-1185">Reference proteome</keyword>
<evidence type="ECO:0000256" key="1">
    <source>
        <dbReference type="ARBA" id="ARBA00010584"/>
    </source>
</evidence>
<feature type="domain" description="Semialdehyde dehydrogenase NAD-binding" evidence="2">
    <location>
        <begin position="6"/>
        <end position="92"/>
    </location>
</feature>
<proteinExistence type="inferred from homology"/>
<dbReference type="GO" id="GO:0016620">
    <property type="term" value="F:oxidoreductase activity, acting on the aldehyde or oxo group of donors, NAD or NADP as acceptor"/>
    <property type="evidence" value="ECO:0007669"/>
    <property type="project" value="InterPro"/>
</dbReference>
<evidence type="ECO:0000313" key="5">
    <source>
        <dbReference type="Proteomes" id="UP000076625"/>
    </source>
</evidence>
<evidence type="ECO:0008006" key="6">
    <source>
        <dbReference type="Google" id="ProtNLM"/>
    </source>
</evidence>
<dbReference type="Gene3D" id="3.30.360.10">
    <property type="entry name" value="Dihydrodipicolinate Reductase, domain 2"/>
    <property type="match status" value="1"/>
</dbReference>
<evidence type="ECO:0000259" key="2">
    <source>
        <dbReference type="Pfam" id="PF01118"/>
    </source>
</evidence>
<dbReference type="PIRSF" id="PIRSF000148">
    <property type="entry name" value="ASA_dh"/>
    <property type="match status" value="1"/>
</dbReference>
<name>A0A165G6V1_9NEIS</name>
<dbReference type="GO" id="GO:0008652">
    <property type="term" value="P:amino acid biosynthetic process"/>
    <property type="evidence" value="ECO:0007669"/>
    <property type="project" value="InterPro"/>
</dbReference>
<dbReference type="PANTHER" id="PTHR46278:SF2">
    <property type="entry name" value="ASPARTATE-SEMIALDEHYDE DEHYDROGENASE"/>
    <property type="match status" value="1"/>
</dbReference>
<dbReference type="Pfam" id="PF02774">
    <property type="entry name" value="Semialdhyde_dhC"/>
    <property type="match status" value="1"/>
</dbReference>
<evidence type="ECO:0000259" key="3">
    <source>
        <dbReference type="Pfam" id="PF02774"/>
    </source>
</evidence>
<organism evidence="4 5">
    <name type="scientific">Crenobacter luteus</name>
    <dbReference type="NCBI Taxonomy" id="1452487"/>
    <lineage>
        <taxon>Bacteria</taxon>
        <taxon>Pseudomonadati</taxon>
        <taxon>Pseudomonadota</taxon>
        <taxon>Betaproteobacteria</taxon>
        <taxon>Neisseriales</taxon>
        <taxon>Neisseriaceae</taxon>
        <taxon>Crenobacter</taxon>
    </lineage>
</organism>
<feature type="domain" description="Semialdehyde dehydrogenase dimerisation" evidence="3">
    <location>
        <begin position="123"/>
        <end position="285"/>
    </location>
</feature>
<dbReference type="Gene3D" id="3.40.50.720">
    <property type="entry name" value="NAD(P)-binding Rossmann-like Domain"/>
    <property type="match status" value="1"/>
</dbReference>
<comment type="caution">
    <text evidence="4">The sequence shown here is derived from an EMBL/GenBank/DDBJ whole genome shotgun (WGS) entry which is preliminary data.</text>
</comment>
<dbReference type="GO" id="GO:0051287">
    <property type="term" value="F:NAD binding"/>
    <property type="evidence" value="ECO:0007669"/>
    <property type="project" value="InterPro"/>
</dbReference>
<dbReference type="Proteomes" id="UP000076625">
    <property type="component" value="Unassembled WGS sequence"/>
</dbReference>
<dbReference type="PANTHER" id="PTHR46278">
    <property type="entry name" value="DEHYDROGENASE, PUTATIVE-RELATED"/>
    <property type="match status" value="1"/>
</dbReference>
<dbReference type="RefSeq" id="WP_066609464.1">
    <property type="nucleotide sequence ID" value="NZ_LQQU01000002.1"/>
</dbReference>
<protein>
    <recommendedName>
        <fullName evidence="6">Aspartate-semialdehyde dehydrogenase</fullName>
    </recommendedName>
</protein>